<organism evidence="2 3">
    <name type="scientific">Escherichia coli MS 85-1</name>
    <dbReference type="NCBI Taxonomy" id="679202"/>
    <lineage>
        <taxon>Bacteria</taxon>
        <taxon>Pseudomonadati</taxon>
        <taxon>Pseudomonadota</taxon>
        <taxon>Gammaproteobacteria</taxon>
        <taxon>Enterobacterales</taxon>
        <taxon>Enterobacteriaceae</taxon>
        <taxon>Escherichia</taxon>
    </lineage>
</organism>
<feature type="transmembrane region" description="Helical" evidence="1">
    <location>
        <begin position="13"/>
        <end position="33"/>
    </location>
</feature>
<keyword evidence="1" id="KW-0472">Membrane</keyword>
<dbReference type="Proteomes" id="UP000005056">
    <property type="component" value="Unassembled WGS sequence"/>
</dbReference>
<evidence type="ECO:0000256" key="1">
    <source>
        <dbReference type="SAM" id="Phobius"/>
    </source>
</evidence>
<protein>
    <submittedName>
        <fullName evidence="2">Uncharacterized protein</fullName>
    </submittedName>
</protein>
<evidence type="ECO:0000313" key="2">
    <source>
        <dbReference type="EMBL" id="EFU35067.1"/>
    </source>
</evidence>
<keyword evidence="1" id="KW-0812">Transmembrane</keyword>
<evidence type="ECO:0000313" key="3">
    <source>
        <dbReference type="Proteomes" id="UP000005056"/>
    </source>
</evidence>
<sequence length="43" mass="5107">MAIHYSGYIFLPWYIHLINVFCVYIFIDYIFLLNSGLSFSKIA</sequence>
<keyword evidence="1" id="KW-1133">Transmembrane helix</keyword>
<dbReference type="EMBL" id="ADWQ01000012">
    <property type="protein sequence ID" value="EFU35067.1"/>
    <property type="molecule type" value="Genomic_DNA"/>
</dbReference>
<reference evidence="2 3" key="1">
    <citation type="submission" date="2010-09" db="EMBL/GenBank/DDBJ databases">
        <authorList>
            <person name="Weinstock G."/>
            <person name="Sodergren E."/>
            <person name="Clifton S."/>
            <person name="Fulton L."/>
            <person name="Fulton B."/>
            <person name="Courtney L."/>
            <person name="Fronick C."/>
            <person name="Harrison M."/>
            <person name="Strong C."/>
            <person name="Farmer C."/>
            <person name="Delahaunty K."/>
            <person name="Markovic C."/>
            <person name="Hall O."/>
            <person name="Minx P."/>
            <person name="Tomlinson C."/>
            <person name="Mitreva M."/>
            <person name="Hou S."/>
            <person name="Chen J."/>
            <person name="Wollam A."/>
            <person name="Pepin K.H."/>
            <person name="Johnson M."/>
            <person name="Bhonagiri V."/>
            <person name="Zhang X."/>
            <person name="Suruliraj S."/>
            <person name="Warren W."/>
            <person name="Chinwalla A."/>
            <person name="Mardis E.R."/>
            <person name="Wilson R.K."/>
        </authorList>
    </citation>
    <scope>NUCLEOTIDE SEQUENCE [LARGE SCALE GENOMIC DNA]</scope>
    <source>
        <strain evidence="2 3">MS 85-1</strain>
    </source>
</reference>
<gene>
    <name evidence="2" type="ORF">HMPREF9350_03116</name>
</gene>
<proteinExistence type="predicted"/>
<comment type="caution">
    <text evidence="2">The sequence shown here is derived from an EMBL/GenBank/DDBJ whole genome shotgun (WGS) entry which is preliminary data.</text>
</comment>
<name>A0AAN3M9L7_ECOLX</name>
<dbReference type="AlphaFoldDB" id="A0AAN3M9L7"/>
<accession>A0AAN3M9L7</accession>